<gene>
    <name evidence="9" type="ORF">BCR36DRAFT_415392</name>
</gene>
<keyword evidence="3 7" id="KW-0175">Coiled coil</keyword>
<dbReference type="AlphaFoldDB" id="A0A1Y1UYZ9"/>
<dbReference type="PIRSF" id="PIRSF006698">
    <property type="entry name" value="Septin"/>
    <property type="match status" value="1"/>
</dbReference>
<dbReference type="EMBL" id="MCFH01000050">
    <property type="protein sequence ID" value="ORX43792.1"/>
    <property type="molecule type" value="Genomic_DNA"/>
</dbReference>
<dbReference type="Pfam" id="PF00735">
    <property type="entry name" value="Septin"/>
    <property type="match status" value="1"/>
</dbReference>
<dbReference type="SUPFAM" id="SSF52540">
    <property type="entry name" value="P-loop containing nucleoside triphosphate hydrolases"/>
    <property type="match status" value="1"/>
</dbReference>
<evidence type="ECO:0000256" key="2">
    <source>
        <dbReference type="ARBA" id="ARBA00022741"/>
    </source>
</evidence>
<comment type="similarity">
    <text evidence="6">Belongs to the TRAFAC class TrmE-Era-EngA-EngB-Septin-like GTPase superfamily. Septin GTPase family.</text>
</comment>
<dbReference type="InterPro" id="IPR016491">
    <property type="entry name" value="Septin"/>
</dbReference>
<dbReference type="GO" id="GO:0032161">
    <property type="term" value="C:cleavage apparatus septin structure"/>
    <property type="evidence" value="ECO:0007669"/>
    <property type="project" value="UniProtKB-ARBA"/>
</dbReference>
<dbReference type="GO" id="GO:0000281">
    <property type="term" value="P:mitotic cytokinesis"/>
    <property type="evidence" value="ECO:0007669"/>
    <property type="project" value="UniProtKB-ARBA"/>
</dbReference>
<dbReference type="Proteomes" id="UP000193719">
    <property type="component" value="Unassembled WGS sequence"/>
</dbReference>
<evidence type="ECO:0000259" key="8">
    <source>
        <dbReference type="PROSITE" id="PS51719"/>
    </source>
</evidence>
<evidence type="ECO:0000256" key="5">
    <source>
        <dbReference type="ARBA" id="ARBA00023306"/>
    </source>
</evidence>
<keyword evidence="1" id="KW-0132">Cell division</keyword>
<dbReference type="CDD" id="cd01850">
    <property type="entry name" value="CDC_Septin"/>
    <property type="match status" value="1"/>
</dbReference>
<dbReference type="PROSITE" id="PS51719">
    <property type="entry name" value="G_SEPTIN"/>
    <property type="match status" value="1"/>
</dbReference>
<keyword evidence="10" id="KW-1185">Reference proteome</keyword>
<evidence type="ECO:0000256" key="3">
    <source>
        <dbReference type="ARBA" id="ARBA00023054"/>
    </source>
</evidence>
<dbReference type="Gene3D" id="3.40.50.300">
    <property type="entry name" value="P-loop containing nucleotide triphosphate hydrolases"/>
    <property type="match status" value="1"/>
</dbReference>
<sequence length="408" mass="47875">MPLEYALQYRGQFPDPGPWKLPGSFNARLTEPLGISDLPLQKVRRSKRMPYVFNIMVVGESGLGKTTFMNTLFDSALKEQNPPKDLSSLKTVKINPVTYELVEDGVTLHLTVIDTPGFGDQLNRETNFDPIIDYIDTQYDTYLHAERSQEMRRNIQDNRVHCVLYFLPPTGKGLRDIDVEFLGRLCTRVNIIPVISKADGLTKEEQQIQKQLILQDIEKHDIRIYPSAYAEDRETLPDIERYIPFTVIGSDDYVESNGKKVRGRTYRWGYVEVENTEHCDFIYLRDLLIRTNMQDLIETTHSTHYAQYRSSRIRAKGRPESFLACDEYYDSKIENERKTLKNEMKQKEDEMRQMFVQKVKEKEAVLRESEEHLNQRRKQLMAELEEKKRELQAEEESIIQLEQSMKMK</sequence>
<accession>A0A1Y1UYZ9</accession>
<comment type="caution">
    <text evidence="9">The sequence shown here is derived from an EMBL/GenBank/DDBJ whole genome shotgun (WGS) entry which is preliminary data.</text>
</comment>
<dbReference type="PANTHER" id="PTHR18884">
    <property type="entry name" value="SEPTIN"/>
    <property type="match status" value="1"/>
</dbReference>
<dbReference type="InterPro" id="IPR027417">
    <property type="entry name" value="P-loop_NTPase"/>
</dbReference>
<feature type="domain" description="Septin-type G" evidence="8">
    <location>
        <begin position="49"/>
        <end position="315"/>
    </location>
</feature>
<keyword evidence="2 6" id="KW-0547">Nucleotide-binding</keyword>
<evidence type="ECO:0000256" key="1">
    <source>
        <dbReference type="ARBA" id="ARBA00022618"/>
    </source>
</evidence>
<keyword evidence="5" id="KW-0131">Cell cycle</keyword>
<protein>
    <submittedName>
        <fullName evidence="9">Septin</fullName>
    </submittedName>
</protein>
<proteinExistence type="inferred from homology"/>
<feature type="coiled-coil region" evidence="7">
    <location>
        <begin position="330"/>
        <end position="404"/>
    </location>
</feature>
<dbReference type="GO" id="GO:0031105">
    <property type="term" value="C:septin complex"/>
    <property type="evidence" value="ECO:0007669"/>
    <property type="project" value="UniProtKB-ARBA"/>
</dbReference>
<organism evidence="9 10">
    <name type="scientific">Piromyces finnis</name>
    <dbReference type="NCBI Taxonomy" id="1754191"/>
    <lineage>
        <taxon>Eukaryota</taxon>
        <taxon>Fungi</taxon>
        <taxon>Fungi incertae sedis</taxon>
        <taxon>Chytridiomycota</taxon>
        <taxon>Chytridiomycota incertae sedis</taxon>
        <taxon>Neocallimastigomycetes</taxon>
        <taxon>Neocallimastigales</taxon>
        <taxon>Neocallimastigaceae</taxon>
        <taxon>Piromyces</taxon>
    </lineage>
</organism>
<dbReference type="GO" id="GO:0005525">
    <property type="term" value="F:GTP binding"/>
    <property type="evidence" value="ECO:0007669"/>
    <property type="project" value="UniProtKB-KW"/>
</dbReference>
<evidence type="ECO:0000256" key="6">
    <source>
        <dbReference type="RuleBase" id="RU004560"/>
    </source>
</evidence>
<evidence type="ECO:0000313" key="10">
    <source>
        <dbReference type="Proteomes" id="UP000193719"/>
    </source>
</evidence>
<dbReference type="OrthoDB" id="416553at2759"/>
<dbReference type="FunFam" id="3.40.50.300:FF:000162">
    <property type="entry name" value="septin-7 isoform X1"/>
    <property type="match status" value="1"/>
</dbReference>
<evidence type="ECO:0000256" key="4">
    <source>
        <dbReference type="ARBA" id="ARBA00023134"/>
    </source>
</evidence>
<evidence type="ECO:0000313" key="9">
    <source>
        <dbReference type="EMBL" id="ORX43792.1"/>
    </source>
</evidence>
<keyword evidence="4 6" id="KW-0342">GTP-binding</keyword>
<reference evidence="9 10" key="1">
    <citation type="submission" date="2016-08" db="EMBL/GenBank/DDBJ databases">
        <title>Genomes of anaerobic fungi encode conserved fungal cellulosomes for biomass hydrolysis.</title>
        <authorList>
            <consortium name="DOE Joint Genome Institute"/>
            <person name="Haitjema C.H."/>
            <person name="Gilmore S.P."/>
            <person name="Henske J.K."/>
            <person name="Solomon K.V."/>
            <person name="De Groot R."/>
            <person name="Kuo A."/>
            <person name="Mondo S.J."/>
            <person name="Salamov A.A."/>
            <person name="Labutti K."/>
            <person name="Zhao Z."/>
            <person name="Chiniquy J."/>
            <person name="Barry K."/>
            <person name="Brewer H.M."/>
            <person name="Purvine S.O."/>
            <person name="Wright A.T."/>
            <person name="Boxma B."/>
            <person name="Van Alen T."/>
            <person name="Hackstein J.H."/>
            <person name="Baker S.E."/>
            <person name="Grigoriev I.V."/>
            <person name="O'Malley M.A."/>
        </authorList>
    </citation>
    <scope>NUCLEOTIDE SEQUENCE [LARGE SCALE GENOMIC DNA]</scope>
    <source>
        <strain evidence="10">finn</strain>
    </source>
</reference>
<evidence type="ECO:0000256" key="7">
    <source>
        <dbReference type="SAM" id="Coils"/>
    </source>
</evidence>
<dbReference type="STRING" id="1754191.A0A1Y1UYZ9"/>
<reference evidence="9 10" key="2">
    <citation type="submission" date="2016-08" db="EMBL/GenBank/DDBJ databases">
        <title>Pervasive Adenine N6-methylation of Active Genes in Fungi.</title>
        <authorList>
            <consortium name="DOE Joint Genome Institute"/>
            <person name="Mondo S.J."/>
            <person name="Dannebaum R.O."/>
            <person name="Kuo R.C."/>
            <person name="Labutti K."/>
            <person name="Haridas S."/>
            <person name="Kuo A."/>
            <person name="Salamov A."/>
            <person name="Ahrendt S.R."/>
            <person name="Lipzen A."/>
            <person name="Sullivan W."/>
            <person name="Andreopoulos W.B."/>
            <person name="Clum A."/>
            <person name="Lindquist E."/>
            <person name="Daum C."/>
            <person name="Ramamoorthy G.K."/>
            <person name="Gryganskyi A."/>
            <person name="Culley D."/>
            <person name="Magnuson J.K."/>
            <person name="James T.Y."/>
            <person name="O'Malley M.A."/>
            <person name="Stajich J.E."/>
            <person name="Spatafora J.W."/>
            <person name="Visel A."/>
            <person name="Grigoriev I.V."/>
        </authorList>
    </citation>
    <scope>NUCLEOTIDE SEQUENCE [LARGE SCALE GENOMIC DNA]</scope>
    <source>
        <strain evidence="10">finn</strain>
    </source>
</reference>
<dbReference type="InterPro" id="IPR030379">
    <property type="entry name" value="G_SEPTIN_dom"/>
</dbReference>
<name>A0A1Y1UYZ9_9FUNG</name>